<dbReference type="Proteomes" id="UP001165269">
    <property type="component" value="Unassembled WGS sequence"/>
</dbReference>
<name>A0ABS9XYM9_9ACTN</name>
<accession>A0ABS9XYM9</accession>
<gene>
    <name evidence="1" type="ORF">MQP27_02835</name>
</gene>
<dbReference type="EMBL" id="JALDAY010000001">
    <property type="protein sequence ID" value="MCI3270045.1"/>
    <property type="molecule type" value="Genomic_DNA"/>
</dbReference>
<keyword evidence="2" id="KW-1185">Reference proteome</keyword>
<sequence length="156" mass="17515">MAVDTTERREALARLDVLVGEWVVEAEFPGLEAPPQGRCVFEWGLDGAFLVQRMEAPNPAPDSMAIIAVDPETGGYTQHYYDSRGVVRLYAMTFTDGVWQLLRERPDFSPLAFRQRFVGEVGEGGDVIRGAWERAEVDAAAPWERDFVMTYRRSGA</sequence>
<comment type="caution">
    <text evidence="1">The sequence shown here is derived from an EMBL/GenBank/DDBJ whole genome shotgun (WGS) entry which is preliminary data.</text>
</comment>
<proteinExistence type="predicted"/>
<evidence type="ECO:0000313" key="2">
    <source>
        <dbReference type="Proteomes" id="UP001165269"/>
    </source>
</evidence>
<organism evidence="1 2">
    <name type="scientific">Streptomyces cylindrosporus</name>
    <dbReference type="NCBI Taxonomy" id="2927583"/>
    <lineage>
        <taxon>Bacteria</taxon>
        <taxon>Bacillati</taxon>
        <taxon>Actinomycetota</taxon>
        <taxon>Actinomycetes</taxon>
        <taxon>Kitasatosporales</taxon>
        <taxon>Streptomycetaceae</taxon>
        <taxon>Streptomyces</taxon>
    </lineage>
</organism>
<dbReference type="RefSeq" id="WP_242760579.1">
    <property type="nucleotide sequence ID" value="NZ_JALDAY010000001.1"/>
</dbReference>
<evidence type="ECO:0008006" key="3">
    <source>
        <dbReference type="Google" id="ProtNLM"/>
    </source>
</evidence>
<reference evidence="1" key="1">
    <citation type="submission" date="2022-03" db="EMBL/GenBank/DDBJ databases">
        <title>Streptomyces 7R015 and 7R016 isolated from Barleria lupulina in Thailand.</title>
        <authorList>
            <person name="Kanchanasin P."/>
            <person name="Phongsopitanun W."/>
            <person name="Tanasupawat S."/>
        </authorList>
    </citation>
    <scope>NUCLEOTIDE SEQUENCE</scope>
    <source>
        <strain evidence="1">7R015</strain>
    </source>
</reference>
<protein>
    <recommendedName>
        <fullName evidence="3">DUF1579 domain-containing protein</fullName>
    </recommendedName>
</protein>
<evidence type="ECO:0000313" key="1">
    <source>
        <dbReference type="EMBL" id="MCI3270045.1"/>
    </source>
</evidence>